<proteinExistence type="predicted"/>
<dbReference type="InterPro" id="IPR001242">
    <property type="entry name" value="Condensation_dom"/>
</dbReference>
<organism evidence="2 3">
    <name type="scientific">Tectimicrobiota bacterium</name>
    <dbReference type="NCBI Taxonomy" id="2528274"/>
    <lineage>
        <taxon>Bacteria</taxon>
        <taxon>Pseudomonadati</taxon>
        <taxon>Nitrospinota/Tectimicrobiota group</taxon>
        <taxon>Candidatus Tectimicrobiota</taxon>
    </lineage>
</organism>
<dbReference type="Proteomes" id="UP000712673">
    <property type="component" value="Unassembled WGS sequence"/>
</dbReference>
<comment type="caution">
    <text evidence="2">The sequence shown here is derived from an EMBL/GenBank/DDBJ whole genome shotgun (WGS) entry which is preliminary data.</text>
</comment>
<evidence type="ECO:0000313" key="2">
    <source>
        <dbReference type="EMBL" id="MBM3222514.1"/>
    </source>
</evidence>
<dbReference type="Gene3D" id="3.30.559.30">
    <property type="entry name" value="Nonribosomal peptide synthetase, condensation domain"/>
    <property type="match status" value="1"/>
</dbReference>
<gene>
    <name evidence="2" type="ORF">FJZ47_01735</name>
</gene>
<reference evidence="2" key="1">
    <citation type="submission" date="2019-03" db="EMBL/GenBank/DDBJ databases">
        <title>Lake Tanganyika Metagenome-Assembled Genomes (MAGs).</title>
        <authorList>
            <person name="Tran P."/>
        </authorList>
    </citation>
    <scope>NUCLEOTIDE SEQUENCE</scope>
    <source>
        <strain evidence="2">K_DeepCast_65m_m2_066</strain>
    </source>
</reference>
<protein>
    <recommendedName>
        <fullName evidence="1">Condensation domain-containing protein</fullName>
    </recommendedName>
</protein>
<accession>A0A937VWT6</accession>
<name>A0A937VWT6_UNCTE</name>
<evidence type="ECO:0000259" key="1">
    <source>
        <dbReference type="Pfam" id="PF00668"/>
    </source>
</evidence>
<dbReference type="AlphaFoldDB" id="A0A937VWT6"/>
<evidence type="ECO:0000313" key="3">
    <source>
        <dbReference type="Proteomes" id="UP000712673"/>
    </source>
</evidence>
<dbReference type="GO" id="GO:0003824">
    <property type="term" value="F:catalytic activity"/>
    <property type="evidence" value="ECO:0007669"/>
    <property type="project" value="InterPro"/>
</dbReference>
<dbReference type="SUPFAM" id="SSF52777">
    <property type="entry name" value="CoA-dependent acyltransferases"/>
    <property type="match status" value="1"/>
</dbReference>
<dbReference type="EMBL" id="VGLS01000027">
    <property type="protein sequence ID" value="MBM3222514.1"/>
    <property type="molecule type" value="Genomic_DNA"/>
</dbReference>
<sequence>MWPQQLTAGVLTFETLEQSLEPPGVSLTTFDLVFTWRERASSLELTCLYKTALFQETTIVRLLDTLQTVLESLCTQPERQPVTFRSHTG</sequence>
<dbReference type="Pfam" id="PF00668">
    <property type="entry name" value="Condensation"/>
    <property type="match status" value="1"/>
</dbReference>
<feature type="domain" description="Condensation" evidence="1">
    <location>
        <begin position="26"/>
        <end position="80"/>
    </location>
</feature>